<accession>A0A368Y5V8</accession>
<organism evidence="3 4">
    <name type="scientific">Pseudorhodoferax soli</name>
    <dbReference type="NCBI Taxonomy" id="545864"/>
    <lineage>
        <taxon>Bacteria</taxon>
        <taxon>Pseudomonadati</taxon>
        <taxon>Pseudomonadota</taxon>
        <taxon>Betaproteobacteria</taxon>
        <taxon>Burkholderiales</taxon>
        <taxon>Comamonadaceae</taxon>
    </lineage>
</organism>
<dbReference type="NCBIfam" id="NF003707">
    <property type="entry name" value="PRK05325.1-2"/>
    <property type="match status" value="1"/>
</dbReference>
<dbReference type="NCBIfam" id="NF003708">
    <property type="entry name" value="PRK05325.1-3"/>
    <property type="match status" value="1"/>
</dbReference>
<dbReference type="EMBL" id="QPJK01000001">
    <property type="protein sequence ID" value="RCW75582.1"/>
    <property type="molecule type" value="Genomic_DNA"/>
</dbReference>
<feature type="compositionally biased region" description="Basic and acidic residues" evidence="2">
    <location>
        <begin position="54"/>
        <end position="69"/>
    </location>
</feature>
<dbReference type="PANTHER" id="PTHR30510:SF2">
    <property type="entry name" value="UPF0229 PROTEIN YEAH"/>
    <property type="match status" value="1"/>
</dbReference>
<dbReference type="RefSeq" id="WP_114465063.1">
    <property type="nucleotide sequence ID" value="NZ_QPJK01000001.1"/>
</dbReference>
<comment type="caution">
    <text evidence="3">The sequence shown here is derived from an EMBL/GenBank/DDBJ whole genome shotgun (WGS) entry which is preliminary data.</text>
</comment>
<evidence type="ECO:0000256" key="2">
    <source>
        <dbReference type="SAM" id="MobiDB-lite"/>
    </source>
</evidence>
<feature type="region of interest" description="Disordered" evidence="2">
    <location>
        <begin position="54"/>
        <end position="109"/>
    </location>
</feature>
<dbReference type="InterPro" id="IPR006698">
    <property type="entry name" value="UPF0229"/>
</dbReference>
<comment type="similarity">
    <text evidence="1">Belongs to the UPF0229 family.</text>
</comment>
<dbReference type="OrthoDB" id="9788289at2"/>
<dbReference type="PANTHER" id="PTHR30510">
    <property type="entry name" value="UPF0229 PROTEIN YEAH"/>
    <property type="match status" value="1"/>
</dbReference>
<evidence type="ECO:0000256" key="1">
    <source>
        <dbReference type="HAMAP-Rule" id="MF_01232"/>
    </source>
</evidence>
<gene>
    <name evidence="3" type="ORF">DES41_101176</name>
</gene>
<reference evidence="3 4" key="1">
    <citation type="submission" date="2018-07" db="EMBL/GenBank/DDBJ databases">
        <title>Genomic Encyclopedia of Type Strains, Phase IV (KMG-IV): sequencing the most valuable type-strain genomes for metagenomic binning, comparative biology and taxonomic classification.</title>
        <authorList>
            <person name="Goeker M."/>
        </authorList>
    </citation>
    <scope>NUCLEOTIDE SEQUENCE [LARGE SCALE GENOMIC DNA]</scope>
    <source>
        <strain evidence="3 4">DSM 21634</strain>
    </source>
</reference>
<name>A0A368Y5V8_9BURK</name>
<protein>
    <recommendedName>
        <fullName evidence="1">UPF0229 protein DES41_101176</fullName>
    </recommendedName>
</protein>
<feature type="compositionally biased region" description="Gly residues" evidence="2">
    <location>
        <begin position="94"/>
        <end position="103"/>
    </location>
</feature>
<proteinExistence type="inferred from homology"/>
<dbReference type="AlphaFoldDB" id="A0A368Y5V8"/>
<dbReference type="Proteomes" id="UP000252884">
    <property type="component" value="Unassembled WGS sequence"/>
</dbReference>
<sequence>MTVRIVDRRNDSKNKSSVNRSRFIRRFKGQIRKAVSDAINKRGLKDLDEGEKIGIPGKDIDEPQFEHGRGGVWDAVRPGNDRFNAGDQVDRPKGGGAGGGGKGQASNEGEGLDEFVFTLTKDEFLDIFFDEMALPNLVKQQLAQIEQYKRTRAGFVQTGVPTNVNLTRTMRGAAGRRIAIGGPYATQMRALEKELAELRETLPDDHPEVERVRKEITKLRAKIEAIPFVDTFDLRFNNRVKTPKPSTQAVMFCLLDVSGSMDEGRKNVAKRFFMLLYLFLNRNYEHIEVVFIRHHTVASEVSEEDFFTSRESGGTVVSSALTLMHEIVTARYPSSLWNIYGAQASDGDNWHDDSPRCREILGNQILELTQYFAYIEITDGPPQNLWEEYLKLQEAHAGRFAMQRIANLADIYPVFRELFKRRA</sequence>
<evidence type="ECO:0000313" key="3">
    <source>
        <dbReference type="EMBL" id="RCW75582.1"/>
    </source>
</evidence>
<dbReference type="HAMAP" id="MF_01232">
    <property type="entry name" value="UPF0229"/>
    <property type="match status" value="1"/>
</dbReference>
<keyword evidence="4" id="KW-1185">Reference proteome</keyword>
<dbReference type="Pfam" id="PF04285">
    <property type="entry name" value="DUF444"/>
    <property type="match status" value="1"/>
</dbReference>
<evidence type="ECO:0000313" key="4">
    <source>
        <dbReference type="Proteomes" id="UP000252884"/>
    </source>
</evidence>